<evidence type="ECO:0008006" key="6">
    <source>
        <dbReference type="Google" id="ProtNLM"/>
    </source>
</evidence>
<dbReference type="OrthoDB" id="66620at2759"/>
<dbReference type="InParanoid" id="F0YGW1"/>
<sequence>MTSLVARADDAMEGDKAARCDADARRIADAAMEGDKAARCDADARRIADDFCARLAEASRAGASAVDALVLDPALAAALADDSLDALAAPVLDAGLARSLPLLSDAAAAAVAAELFGGPPTPSAAPARGALPDAARPATSAVAGALRDRALPALGRLFSAAPLAPRGRAYTLRYAARAPAADGGRVHRMHQDDSDLTLAVAVGGPWRGADLTYARDAAGRPGTPEPGGRGVEAATHAHAPGRGVVHVGDAYHRVEPLASGARGTLVLMSMRDDAAWKRRYYDDDGDAAALSPFRGLKGSLGKRDRSSFISPKAAAPAAAPPKTRGLFGRQGARAARPPRRAELDASTVLRAAAEATPPPSADEQLALRATLAALRHELDALRVAYRDLEGAHAATRRELARARANVTALAADAAKAERLKRRMQIEVHQLRDVAQTATTKALRADADAKRLASRRPATRPAPAPAPAPLEEAPGALTPEARAARIRERTLAAAMEAPEPPGAPTPLERAARLRERTLAAAAELPEQLSQEERAARLRERSLRSREAKARALGGRAPRRPAAITGSFQRGMTAEEVRTPAPILESLHAAPRAAARRAAPAPPAPRPSTIVQRRPIRPGGARPFDSLPTKLARGSTLYQQLQMEAARGRGLARAEPAEARRARPGLLLPFESDVWGFTPDPPKAPPRRPAPRTATILARMGGASEVYREAQLRHVAARKAAPRAARNEPDAADAYDPRGIDVSNSDDLLSEAAQLRAEISALEAGAATAAPPPVVAAVAASASEFAPAAATRDAFLATLGSLKADGKAPAWASRELVAAGAEVPTEARVRAATGINGAKDLLAQEEVGNDELLQITAFVFVTSAILAVGSGALIGGNLGAAFTYIFAVLPIIFLGVGSSSPGVILAVYGATKQAKENTAPRRRRHEAAHLVAGYALGLPVAAYADDAVEFYDGPGPKSRDDAERLACVALAGAVAECDAFGEAKGAQDDFANLQRLFDRVEPRLTPAEQQAATRRGVLNAYSVLFGSRARRDASLVDAADDAMAAGASLPELLAAVEAAAAAK</sequence>
<dbReference type="GeneID" id="20228598"/>
<keyword evidence="3" id="KW-0472">Membrane</keyword>
<dbReference type="GO" id="GO:0006508">
    <property type="term" value="P:proteolysis"/>
    <property type="evidence" value="ECO:0007669"/>
    <property type="project" value="InterPro"/>
</dbReference>
<dbReference type="GO" id="GO:0004222">
    <property type="term" value="F:metalloendopeptidase activity"/>
    <property type="evidence" value="ECO:0007669"/>
    <property type="project" value="InterPro"/>
</dbReference>
<organism evidence="5">
    <name type="scientific">Aureococcus anophagefferens</name>
    <name type="common">Harmful bloom alga</name>
    <dbReference type="NCBI Taxonomy" id="44056"/>
    <lineage>
        <taxon>Eukaryota</taxon>
        <taxon>Sar</taxon>
        <taxon>Stramenopiles</taxon>
        <taxon>Ochrophyta</taxon>
        <taxon>Pelagophyceae</taxon>
        <taxon>Pelagomonadales</taxon>
        <taxon>Pelagomonadaceae</taxon>
        <taxon>Aureococcus</taxon>
    </lineage>
</organism>
<name>F0YGW1_AURAN</name>
<keyword evidence="5" id="KW-1185">Reference proteome</keyword>
<feature type="transmembrane region" description="Helical" evidence="3">
    <location>
        <begin position="879"/>
        <end position="906"/>
    </location>
</feature>
<dbReference type="AlphaFoldDB" id="F0YGW1"/>
<reference evidence="4 5" key="1">
    <citation type="journal article" date="2011" name="Proc. Natl. Acad. Sci. U.S.A.">
        <title>Niche of harmful alga Aureococcus anophagefferens revealed through ecogenomics.</title>
        <authorList>
            <person name="Gobler C.J."/>
            <person name="Berry D.L."/>
            <person name="Dyhrman S.T."/>
            <person name="Wilhelm S.W."/>
            <person name="Salamov A."/>
            <person name="Lobanov A.V."/>
            <person name="Zhang Y."/>
            <person name="Collier J.L."/>
            <person name="Wurch L.L."/>
            <person name="Kustka A.B."/>
            <person name="Dill B.D."/>
            <person name="Shah M."/>
            <person name="VerBerkmoes N.C."/>
            <person name="Kuo A."/>
            <person name="Terry A."/>
            <person name="Pangilinan J."/>
            <person name="Lindquist E.A."/>
            <person name="Lucas S."/>
            <person name="Paulsen I.T."/>
            <person name="Hattenrath-Lehmann T.K."/>
            <person name="Talmage S.C."/>
            <person name="Walker E.A."/>
            <person name="Koch F."/>
            <person name="Burson A.M."/>
            <person name="Marcoval M.A."/>
            <person name="Tang Y.Z."/>
            <person name="Lecleir G.R."/>
            <person name="Coyne K.J."/>
            <person name="Berg G.M."/>
            <person name="Bertrand E.M."/>
            <person name="Saito M.A."/>
            <person name="Gladyshev V.N."/>
            <person name="Grigoriev I.V."/>
        </authorList>
    </citation>
    <scope>NUCLEOTIDE SEQUENCE [LARGE SCALE GENOMIC DNA]</scope>
    <source>
        <strain evidence="5">CCMP 1984</strain>
    </source>
</reference>
<feature type="coiled-coil region" evidence="1">
    <location>
        <begin position="371"/>
        <end position="433"/>
    </location>
</feature>
<dbReference type="PANTHER" id="PTHR33471:SF7">
    <property type="entry name" value="ATP-DEPENDENT ZINC METALLOPROTEASE-RELATED"/>
    <property type="match status" value="1"/>
</dbReference>
<accession>F0YGW1</accession>
<dbReference type="SUPFAM" id="SSF140990">
    <property type="entry name" value="FtsH protease domain-like"/>
    <property type="match status" value="1"/>
</dbReference>
<keyword evidence="1" id="KW-0175">Coiled coil</keyword>
<gene>
    <name evidence="4" type="ORF">AURANDRAFT_72206</name>
</gene>
<feature type="region of interest" description="Disordered" evidence="2">
    <location>
        <begin position="438"/>
        <end position="477"/>
    </location>
</feature>
<dbReference type="RefSeq" id="XP_009039752.1">
    <property type="nucleotide sequence ID" value="XM_009041504.1"/>
</dbReference>
<dbReference type="InterPro" id="IPR037219">
    <property type="entry name" value="Peptidase_M41-like"/>
</dbReference>
<evidence type="ECO:0000256" key="1">
    <source>
        <dbReference type="SAM" id="Coils"/>
    </source>
</evidence>
<feature type="compositionally biased region" description="Low complexity" evidence="2">
    <location>
        <begin position="311"/>
        <end position="322"/>
    </location>
</feature>
<dbReference type="GO" id="GO:0004176">
    <property type="term" value="F:ATP-dependent peptidase activity"/>
    <property type="evidence" value="ECO:0007669"/>
    <property type="project" value="InterPro"/>
</dbReference>
<dbReference type="EMBL" id="GL833140">
    <property type="protein sequence ID" value="EGB05621.1"/>
    <property type="molecule type" value="Genomic_DNA"/>
</dbReference>
<feature type="region of interest" description="Disordered" evidence="2">
    <location>
        <begin position="525"/>
        <end position="556"/>
    </location>
</feature>
<evidence type="ECO:0000256" key="2">
    <source>
        <dbReference type="SAM" id="MobiDB-lite"/>
    </source>
</evidence>
<protein>
    <recommendedName>
        <fullName evidence="6">Fe2OG dioxygenase domain-containing protein</fullName>
    </recommendedName>
</protein>
<feature type="transmembrane region" description="Helical" evidence="3">
    <location>
        <begin position="850"/>
        <end position="872"/>
    </location>
</feature>
<evidence type="ECO:0000313" key="4">
    <source>
        <dbReference type="EMBL" id="EGB05621.1"/>
    </source>
</evidence>
<dbReference type="Proteomes" id="UP000002729">
    <property type="component" value="Unassembled WGS sequence"/>
</dbReference>
<feature type="region of interest" description="Disordered" evidence="2">
    <location>
        <begin position="716"/>
        <end position="737"/>
    </location>
</feature>
<proteinExistence type="predicted"/>
<feature type="compositionally biased region" description="Low complexity" evidence="2">
    <location>
        <begin position="468"/>
        <end position="477"/>
    </location>
</feature>
<feature type="compositionally biased region" description="Basic and acidic residues" evidence="2">
    <location>
        <begin position="723"/>
        <end position="737"/>
    </location>
</feature>
<feature type="region of interest" description="Disordered" evidence="2">
    <location>
        <begin position="589"/>
        <end position="628"/>
    </location>
</feature>
<feature type="region of interest" description="Disordered" evidence="2">
    <location>
        <begin position="308"/>
        <end position="341"/>
    </location>
</feature>
<feature type="compositionally biased region" description="Basic and acidic residues" evidence="2">
    <location>
        <begin position="529"/>
        <end position="548"/>
    </location>
</feature>
<evidence type="ECO:0000256" key="3">
    <source>
        <dbReference type="SAM" id="Phobius"/>
    </source>
</evidence>
<evidence type="ECO:0000313" key="5">
    <source>
        <dbReference type="Proteomes" id="UP000002729"/>
    </source>
</evidence>
<keyword evidence="3" id="KW-0812">Transmembrane</keyword>
<dbReference type="GO" id="GO:0005524">
    <property type="term" value="F:ATP binding"/>
    <property type="evidence" value="ECO:0007669"/>
    <property type="project" value="InterPro"/>
</dbReference>
<keyword evidence="3" id="KW-1133">Transmembrane helix</keyword>
<dbReference type="KEGG" id="aaf:AURANDRAFT_72206"/>
<dbReference type="PANTHER" id="PTHR33471">
    <property type="entry name" value="ATP-DEPENDENT ZINC METALLOPROTEASE-RELATED"/>
    <property type="match status" value="1"/>
</dbReference>